<dbReference type="AlphaFoldDB" id="A0A0C9TB17"/>
<evidence type="ECO:0000256" key="1">
    <source>
        <dbReference type="SAM" id="MobiDB-lite"/>
    </source>
</evidence>
<reference evidence="3 4" key="1">
    <citation type="submission" date="2014-06" db="EMBL/GenBank/DDBJ databases">
        <title>Evolutionary Origins and Diversification of the Mycorrhizal Mutualists.</title>
        <authorList>
            <consortium name="DOE Joint Genome Institute"/>
            <consortium name="Mycorrhizal Genomics Consortium"/>
            <person name="Kohler A."/>
            <person name="Kuo A."/>
            <person name="Nagy L.G."/>
            <person name="Floudas D."/>
            <person name="Copeland A."/>
            <person name="Barry K.W."/>
            <person name="Cichocki N."/>
            <person name="Veneault-Fourrey C."/>
            <person name="LaButti K."/>
            <person name="Lindquist E.A."/>
            <person name="Lipzen A."/>
            <person name="Lundell T."/>
            <person name="Morin E."/>
            <person name="Murat C."/>
            <person name="Riley R."/>
            <person name="Ohm R."/>
            <person name="Sun H."/>
            <person name="Tunlid A."/>
            <person name="Henrissat B."/>
            <person name="Grigoriev I.V."/>
            <person name="Hibbett D.S."/>
            <person name="Martin F."/>
        </authorList>
    </citation>
    <scope>NUCLEOTIDE SEQUENCE [LARGE SCALE GENOMIC DNA]</scope>
    <source>
        <strain evidence="3 4">SS14</strain>
    </source>
</reference>
<dbReference type="HOGENOM" id="CLU_2533803_0_0_1"/>
<evidence type="ECO:0000313" key="3">
    <source>
        <dbReference type="EMBL" id="KIJ26303.1"/>
    </source>
</evidence>
<organism evidence="3 4">
    <name type="scientific">Sphaerobolus stellatus (strain SS14)</name>
    <dbReference type="NCBI Taxonomy" id="990650"/>
    <lineage>
        <taxon>Eukaryota</taxon>
        <taxon>Fungi</taxon>
        <taxon>Dikarya</taxon>
        <taxon>Basidiomycota</taxon>
        <taxon>Agaricomycotina</taxon>
        <taxon>Agaricomycetes</taxon>
        <taxon>Phallomycetidae</taxon>
        <taxon>Geastrales</taxon>
        <taxon>Sphaerobolaceae</taxon>
        <taxon>Sphaerobolus</taxon>
    </lineage>
</organism>
<evidence type="ECO:0000313" key="4">
    <source>
        <dbReference type="Proteomes" id="UP000054279"/>
    </source>
</evidence>
<feature type="domain" description="Retrovirus-related Pol polyprotein from transposon TNT 1-94-like beta-barrel" evidence="2">
    <location>
        <begin position="37"/>
        <end position="82"/>
    </location>
</feature>
<keyword evidence="4" id="KW-1185">Reference proteome</keyword>
<sequence length="84" mass="9042">MQKKANSSGKAEFAGTASALHSDSSSPLLLSFPGNDWVADTGASSHMTPHREWFHEYQHYVVPVRLANGVTIQSAGLGCVVFRP</sequence>
<feature type="region of interest" description="Disordered" evidence="1">
    <location>
        <begin position="1"/>
        <end position="25"/>
    </location>
</feature>
<evidence type="ECO:0000259" key="2">
    <source>
        <dbReference type="Pfam" id="PF22936"/>
    </source>
</evidence>
<dbReference type="InterPro" id="IPR054722">
    <property type="entry name" value="PolX-like_BBD"/>
</dbReference>
<dbReference type="Proteomes" id="UP000054279">
    <property type="component" value="Unassembled WGS sequence"/>
</dbReference>
<name>A0A0C9TB17_SPHS4</name>
<dbReference type="OrthoDB" id="5598079at2759"/>
<protein>
    <recommendedName>
        <fullName evidence="2">Retrovirus-related Pol polyprotein from transposon TNT 1-94-like beta-barrel domain-containing protein</fullName>
    </recommendedName>
</protein>
<dbReference type="Pfam" id="PF22936">
    <property type="entry name" value="Pol_BBD"/>
    <property type="match status" value="1"/>
</dbReference>
<gene>
    <name evidence="3" type="ORF">M422DRAFT_192391</name>
</gene>
<accession>A0A0C9TB17</accession>
<feature type="non-terminal residue" evidence="3">
    <location>
        <position position="84"/>
    </location>
</feature>
<dbReference type="EMBL" id="KN837375">
    <property type="protein sequence ID" value="KIJ26303.1"/>
    <property type="molecule type" value="Genomic_DNA"/>
</dbReference>
<proteinExistence type="predicted"/>